<name>A0A016VFG1_9BILA</name>
<dbReference type="AlphaFoldDB" id="A0A016VFG1"/>
<accession>A0A016VFG1</accession>
<dbReference type="EMBL" id="JARK01001347">
    <property type="protein sequence ID" value="EYC26135.1"/>
    <property type="molecule type" value="Genomic_DNA"/>
</dbReference>
<dbReference type="InterPro" id="IPR017853">
    <property type="entry name" value="GH"/>
</dbReference>
<gene>
    <name evidence="1" type="primary">Acey_s0011.g1577</name>
    <name evidence="1" type="synonym">Acey-atgp-1</name>
    <name evidence="1" type="ORF">Y032_0011g1577</name>
</gene>
<evidence type="ECO:0000313" key="2">
    <source>
        <dbReference type="Proteomes" id="UP000024635"/>
    </source>
</evidence>
<dbReference type="Proteomes" id="UP000024635">
    <property type="component" value="Unassembled WGS sequence"/>
</dbReference>
<sequence>MYAVTLPRRTYLFLNQGFFFKFDALNVVGGHLLGCDDIHLTYSSLENLTISLQHCSTTRTRRTGSFQMPIAVASLRDSILTRRTSSPSCRSESTPSLMALLQPAGTYCFQLTLPGALSLYYGQELGLKDVGTPPSPRGVMQWTPSGNNHHGFLASGDANIGKLFFAESNDSKEEDNFESQYAQENSPLKVYQKLAKMRQRDEALILGSTVRHGLEGDTLVYSRYVKGENGTAVGTAFVVALNFGANPSPVDFTHFAGQELLPTNKDLAKAEVAAVTAGVEEYRARQKMDLTQQKITLPGKQAVLIRL</sequence>
<dbReference type="GO" id="GO:0005975">
    <property type="term" value="P:carbohydrate metabolic process"/>
    <property type="evidence" value="ECO:0007669"/>
    <property type="project" value="InterPro"/>
</dbReference>
<dbReference type="OrthoDB" id="1740265at2759"/>
<dbReference type="SUPFAM" id="SSF51445">
    <property type="entry name" value="(Trans)glycosidases"/>
    <property type="match status" value="1"/>
</dbReference>
<comment type="caution">
    <text evidence="1">The sequence shown here is derived from an EMBL/GenBank/DDBJ whole genome shotgun (WGS) entry which is preliminary data.</text>
</comment>
<evidence type="ECO:0000313" key="1">
    <source>
        <dbReference type="EMBL" id="EYC26135.1"/>
    </source>
</evidence>
<keyword evidence="2" id="KW-1185">Reference proteome</keyword>
<protein>
    <submittedName>
        <fullName evidence="1">Uncharacterized protein</fullName>
    </submittedName>
</protein>
<proteinExistence type="predicted"/>
<dbReference type="PANTHER" id="PTHR10357:SF179">
    <property type="entry name" value="NEUTRAL AND BASIC AMINO ACID TRANSPORT PROTEIN RBAT"/>
    <property type="match status" value="1"/>
</dbReference>
<organism evidence="1 2">
    <name type="scientific">Ancylostoma ceylanicum</name>
    <dbReference type="NCBI Taxonomy" id="53326"/>
    <lineage>
        <taxon>Eukaryota</taxon>
        <taxon>Metazoa</taxon>
        <taxon>Ecdysozoa</taxon>
        <taxon>Nematoda</taxon>
        <taxon>Chromadorea</taxon>
        <taxon>Rhabditida</taxon>
        <taxon>Rhabditina</taxon>
        <taxon>Rhabditomorpha</taxon>
        <taxon>Strongyloidea</taxon>
        <taxon>Ancylostomatidae</taxon>
        <taxon>Ancylostomatinae</taxon>
        <taxon>Ancylostoma</taxon>
    </lineage>
</organism>
<dbReference type="Gene3D" id="3.20.20.80">
    <property type="entry name" value="Glycosidases"/>
    <property type="match status" value="1"/>
</dbReference>
<dbReference type="PANTHER" id="PTHR10357">
    <property type="entry name" value="ALPHA-AMYLASE FAMILY MEMBER"/>
    <property type="match status" value="1"/>
</dbReference>
<reference evidence="2" key="1">
    <citation type="journal article" date="2015" name="Nat. Genet.">
        <title>The genome and transcriptome of the zoonotic hookworm Ancylostoma ceylanicum identify infection-specific gene families.</title>
        <authorList>
            <person name="Schwarz E.M."/>
            <person name="Hu Y."/>
            <person name="Antoshechkin I."/>
            <person name="Miller M.M."/>
            <person name="Sternberg P.W."/>
            <person name="Aroian R.V."/>
        </authorList>
    </citation>
    <scope>NUCLEOTIDE SEQUENCE</scope>
    <source>
        <strain evidence="2">HY135</strain>
    </source>
</reference>